<feature type="region of interest" description="Disordered" evidence="1">
    <location>
        <begin position="56"/>
        <end position="168"/>
    </location>
</feature>
<dbReference type="HOGENOM" id="CLU_072932_2_0_1"/>
<evidence type="ECO:0000313" key="3">
    <source>
        <dbReference type="Proteomes" id="UP000011115"/>
    </source>
</evidence>
<feature type="compositionally biased region" description="Basic and acidic residues" evidence="1">
    <location>
        <begin position="143"/>
        <end position="159"/>
    </location>
</feature>
<dbReference type="Proteomes" id="UP000011115">
    <property type="component" value="Unassembled WGS sequence"/>
</dbReference>
<dbReference type="EnsemblPlants" id="PGSC0003DMT400087317">
    <property type="protein sequence ID" value="PGSC0003DMT400087317"/>
    <property type="gene ID" value="PGSC0003DMG400036888"/>
</dbReference>
<proteinExistence type="predicted"/>
<sequence>MIQYLGLEKLKWAVNKCRPRAPLQTVVSATTRGDVRDKLQCARLEERLLCDSKLRPRRASQTVKPLTSHRSTMPLRIKKNATPQSAPTASQSEGRKYSESSNSEGGSHFGSGEELRSESNVGSGSQSDDSLGGSAESDGGFQDEAKVHKTTETGAKEEEGTVEEDEEITTDDTMLLYVNIHAPDPIARQQLIDCYRSMWTVNRSEEFINICIMTKNGSFKKRAILPETRVVVADNKAFPNIYRTFQFDLFD</sequence>
<reference evidence="3" key="1">
    <citation type="journal article" date="2011" name="Nature">
        <title>Genome sequence and analysis of the tuber crop potato.</title>
        <authorList>
            <consortium name="The Potato Genome Sequencing Consortium"/>
        </authorList>
    </citation>
    <scope>NUCLEOTIDE SEQUENCE [LARGE SCALE GENOMIC DNA]</scope>
    <source>
        <strain evidence="3">cv. DM1-3 516 R44</strain>
    </source>
</reference>
<accession>M1DDL1</accession>
<feature type="compositionally biased region" description="Low complexity" evidence="1">
    <location>
        <begin position="99"/>
        <end position="110"/>
    </location>
</feature>
<evidence type="ECO:0000313" key="2">
    <source>
        <dbReference type="EnsemblPlants" id="PGSC0003DMT400087317"/>
    </source>
</evidence>
<name>M1DDL1_SOLTU</name>
<dbReference type="AlphaFoldDB" id="M1DDL1"/>
<protein>
    <submittedName>
        <fullName evidence="2">Uncharacterized protein</fullName>
    </submittedName>
</protein>
<organism evidence="2 3">
    <name type="scientific">Solanum tuberosum</name>
    <name type="common">Potato</name>
    <dbReference type="NCBI Taxonomy" id="4113"/>
    <lineage>
        <taxon>Eukaryota</taxon>
        <taxon>Viridiplantae</taxon>
        <taxon>Streptophyta</taxon>
        <taxon>Embryophyta</taxon>
        <taxon>Tracheophyta</taxon>
        <taxon>Spermatophyta</taxon>
        <taxon>Magnoliopsida</taxon>
        <taxon>eudicotyledons</taxon>
        <taxon>Gunneridae</taxon>
        <taxon>Pentapetalae</taxon>
        <taxon>asterids</taxon>
        <taxon>lamiids</taxon>
        <taxon>Solanales</taxon>
        <taxon>Solanaceae</taxon>
        <taxon>Solanoideae</taxon>
        <taxon>Solaneae</taxon>
        <taxon>Solanum</taxon>
    </lineage>
</organism>
<dbReference type="PaxDb" id="4113-PGSC0003DMT400087317"/>
<evidence type="ECO:0000256" key="1">
    <source>
        <dbReference type="SAM" id="MobiDB-lite"/>
    </source>
</evidence>
<feature type="compositionally biased region" description="Low complexity" evidence="1">
    <location>
        <begin position="122"/>
        <end position="134"/>
    </location>
</feature>
<feature type="compositionally biased region" description="Polar residues" evidence="1">
    <location>
        <begin position="81"/>
        <end position="92"/>
    </location>
</feature>
<dbReference type="Gramene" id="PGSC0003DMT400087317">
    <property type="protein sequence ID" value="PGSC0003DMT400087317"/>
    <property type="gene ID" value="PGSC0003DMG400036888"/>
</dbReference>
<dbReference type="InParanoid" id="M1DDL1"/>
<feature type="compositionally biased region" description="Polar residues" evidence="1">
    <location>
        <begin position="59"/>
        <end position="71"/>
    </location>
</feature>
<keyword evidence="3" id="KW-1185">Reference proteome</keyword>
<reference evidence="2" key="2">
    <citation type="submission" date="2015-06" db="UniProtKB">
        <authorList>
            <consortium name="EnsemblPlants"/>
        </authorList>
    </citation>
    <scope>IDENTIFICATION</scope>
    <source>
        <strain evidence="2">DM1-3 516 R44</strain>
    </source>
</reference>